<reference evidence="2" key="2">
    <citation type="submission" date="2016-01" db="EMBL/GenBank/DDBJ databases">
        <authorList>
            <person name="McClelland M."/>
            <person name="Jain A."/>
            <person name="Saraogi P."/>
            <person name="Mendelson R."/>
            <person name="Westerman R."/>
            <person name="SanMiguel P."/>
            <person name="Csonka L."/>
        </authorList>
    </citation>
    <scope>NUCLEOTIDE SEQUENCE</scope>
    <source>
        <strain evidence="2">CL09T03C01</strain>
    </source>
</reference>
<evidence type="ECO:0000313" key="3">
    <source>
        <dbReference type="EMBL" id="RGR30040.1"/>
    </source>
</evidence>
<dbReference type="PATRIC" id="fig|46506.5.peg.1184"/>
<gene>
    <name evidence="2" type="primary">pglH</name>
    <name evidence="2" type="ORF">AA415_01106</name>
    <name evidence="3" type="ORF">DWY58_01985</name>
</gene>
<reference evidence="2 4" key="1">
    <citation type="journal article" date="2016" name="BMC Genomics">
        <title>Type VI secretion systems of human gut Bacteroidales segregate into three genetic architectures, two of which are contained on mobile genetic elements.</title>
        <authorList>
            <person name="Coyne M.J."/>
            <person name="Roelofs K.G."/>
            <person name="Comstock L.E."/>
        </authorList>
    </citation>
    <scope>NUCLEOTIDE SEQUENCE [LARGE SCALE GENOMIC DNA]</scope>
    <source>
        <strain evidence="2 4">CL09T03C01</strain>
    </source>
</reference>
<dbReference type="RefSeq" id="WP_060385527.1">
    <property type="nucleotide sequence ID" value="NZ_JBCJDN010000007.1"/>
</dbReference>
<dbReference type="STRING" id="46506.AA415_01106"/>
<dbReference type="PANTHER" id="PTHR12526">
    <property type="entry name" value="GLYCOSYLTRANSFERASE"/>
    <property type="match status" value="1"/>
</dbReference>
<dbReference type="Pfam" id="PF00534">
    <property type="entry name" value="Glycos_transf_1"/>
    <property type="match status" value="1"/>
</dbReference>
<evidence type="ECO:0000313" key="5">
    <source>
        <dbReference type="Proteomes" id="UP000284161"/>
    </source>
</evidence>
<dbReference type="Proteomes" id="UP000056419">
    <property type="component" value="Unassembled WGS sequence"/>
</dbReference>
<dbReference type="EC" id="2.4.1.292" evidence="2"/>
<dbReference type="EMBL" id="LRGC01000004">
    <property type="protein sequence ID" value="KWR56037.1"/>
    <property type="molecule type" value="Genomic_DNA"/>
</dbReference>
<reference evidence="3 5" key="3">
    <citation type="submission" date="2018-08" db="EMBL/GenBank/DDBJ databases">
        <title>A genome reference for cultivated species of the human gut microbiota.</title>
        <authorList>
            <person name="Zou Y."/>
            <person name="Xue W."/>
            <person name="Luo G."/>
        </authorList>
    </citation>
    <scope>NUCLEOTIDE SEQUENCE [LARGE SCALE GENOMIC DNA]</scope>
    <source>
        <strain evidence="3 5">AF25-6</strain>
    </source>
</reference>
<dbReference type="GO" id="GO:0016757">
    <property type="term" value="F:glycosyltransferase activity"/>
    <property type="evidence" value="ECO:0007669"/>
    <property type="project" value="UniProtKB-KW"/>
</dbReference>
<dbReference type="EMBL" id="QRUB01000001">
    <property type="protein sequence ID" value="RGR30040.1"/>
    <property type="molecule type" value="Genomic_DNA"/>
</dbReference>
<evidence type="ECO:0000259" key="1">
    <source>
        <dbReference type="Pfam" id="PF00534"/>
    </source>
</evidence>
<keyword evidence="4" id="KW-1185">Reference proteome</keyword>
<sequence>MNILFYTVNEVAPQYGGVERITANIADALTTFYNANCYSAYKYNLDNSFEKQQFVDTIKITSYHKLTRLIQFIEQNKIDVIINQGEHKLTKHLKKALRRSHRKECKLIFALHTKPAAEVNFVTLDNPKKELKEGKNIWKNIRKCLSFPYQKTRKIIKLPILYKESYTFSDKVVLLSEHYKNDFIKYAHLKEDSKISIIHNALSFQSFYDMTNYGYKKKEVLIVSRLEEEPKRVSIALKIWKEIEADSSLSDWKLRIVGHGKMESQYKYFVKHHNLNRVFFEGAKNSEPYYNEASIFMMTSSFEGWPLTLIEAQQCGCVPLAFNSFASLKDIITSKNNGFIIPNNDIPMYIKQIKRLMTDDQLRKSMANNAIESSKRFTINTIIKEWIKLMVE</sequence>
<dbReference type="InterPro" id="IPR001296">
    <property type="entry name" value="Glyco_trans_1"/>
</dbReference>
<evidence type="ECO:0000313" key="4">
    <source>
        <dbReference type="Proteomes" id="UP000056419"/>
    </source>
</evidence>
<dbReference type="PANTHER" id="PTHR12526:SF628">
    <property type="entry name" value="MANNOSYLGLUCOSYLGLYCERATE SYNTHASE"/>
    <property type="match status" value="1"/>
</dbReference>
<evidence type="ECO:0000313" key="2">
    <source>
        <dbReference type="EMBL" id="KWR56037.1"/>
    </source>
</evidence>
<feature type="domain" description="Glycosyl transferase family 1" evidence="1">
    <location>
        <begin position="216"/>
        <end position="372"/>
    </location>
</feature>
<name>A0A120A300_BACSE</name>
<protein>
    <submittedName>
        <fullName evidence="2">GalNAc-alpha-(1-&gt;4)-GalNAc-alpha-(1-&gt;3)-diNAcBac-PP-undecaprenol alpha-1,4-N-acetyl-D-galactosaminyltransferase</fullName>
        <ecNumber evidence="2">2.4.1.292</ecNumber>
    </submittedName>
    <submittedName>
        <fullName evidence="3">Glycosyltransferase family 4 protein</fullName>
    </submittedName>
</protein>
<dbReference type="AlphaFoldDB" id="A0A120A300"/>
<keyword evidence="2" id="KW-0328">Glycosyltransferase</keyword>
<dbReference type="Gene3D" id="3.40.50.2000">
    <property type="entry name" value="Glycogen Phosphorylase B"/>
    <property type="match status" value="2"/>
</dbReference>
<dbReference type="Proteomes" id="UP000284161">
    <property type="component" value="Unassembled WGS sequence"/>
</dbReference>
<comment type="caution">
    <text evidence="2">The sequence shown here is derived from an EMBL/GenBank/DDBJ whole genome shotgun (WGS) entry which is preliminary data.</text>
</comment>
<organism evidence="2 4">
    <name type="scientific">Bacteroides stercoris</name>
    <dbReference type="NCBI Taxonomy" id="46506"/>
    <lineage>
        <taxon>Bacteria</taxon>
        <taxon>Pseudomonadati</taxon>
        <taxon>Bacteroidota</taxon>
        <taxon>Bacteroidia</taxon>
        <taxon>Bacteroidales</taxon>
        <taxon>Bacteroidaceae</taxon>
        <taxon>Bacteroides</taxon>
    </lineage>
</organism>
<keyword evidence="2" id="KW-0808">Transferase</keyword>
<accession>A0A120A300</accession>
<proteinExistence type="predicted"/>
<dbReference type="SUPFAM" id="SSF53756">
    <property type="entry name" value="UDP-Glycosyltransferase/glycogen phosphorylase"/>
    <property type="match status" value="1"/>
</dbReference>